<dbReference type="PANTHER" id="PTHR43669:SF8">
    <property type="entry name" value="SHORT-CHAIN TYPE DEHYDROGENASE_REDUCTASE-RELATED"/>
    <property type="match status" value="1"/>
</dbReference>
<dbReference type="InterPro" id="IPR036291">
    <property type="entry name" value="NAD(P)-bd_dom_sf"/>
</dbReference>
<dbReference type="Proteomes" id="UP000325563">
    <property type="component" value="Chromosome"/>
</dbReference>
<reference evidence="4 5" key="1">
    <citation type="submission" date="2017-09" db="EMBL/GenBank/DDBJ databases">
        <authorList>
            <person name="Lee N."/>
            <person name="Cho B.-K."/>
        </authorList>
    </citation>
    <scope>NUCLEOTIDE SEQUENCE [LARGE SCALE GENOMIC DNA]</scope>
    <source>
        <strain evidence="4 5">ATCC 27476</strain>
    </source>
</reference>
<name>A0A5J6JQP5_STRVI</name>
<organism evidence="4 5">
    <name type="scientific">Streptomyces vinaceus</name>
    <dbReference type="NCBI Taxonomy" id="1960"/>
    <lineage>
        <taxon>Bacteria</taxon>
        <taxon>Bacillati</taxon>
        <taxon>Actinomycetota</taxon>
        <taxon>Actinomycetes</taxon>
        <taxon>Kitasatosporales</taxon>
        <taxon>Streptomycetaceae</taxon>
        <taxon>Streptomyces</taxon>
    </lineage>
</organism>
<comment type="similarity">
    <text evidence="1">Belongs to the short-chain dehydrogenases/reductases (SDR) family.</text>
</comment>
<feature type="compositionally biased region" description="Polar residues" evidence="3">
    <location>
        <begin position="1"/>
        <end position="18"/>
    </location>
</feature>
<sequence length="186" mass="19194">MPQTVSFRPSPPRTGSTSHLHHQPAAPPVGVMLATSVRIRQSCDKTTCATQGTWPNYAPAGLRLFPGLCRVNEKSCLVTGAASGIGKATALLLARSGARVTAADIDGPGVGRLRTELAAEGIGVIVVTGDVADPRANRAMVEAAVEAYGRLDVAVANAGALPLSDVNETSPEDWDHVMAVDGRGAF</sequence>
<dbReference type="KEGG" id="svn:CP980_22570"/>
<dbReference type="EMBL" id="CP023692">
    <property type="protein sequence ID" value="QEV50016.1"/>
    <property type="molecule type" value="Genomic_DNA"/>
</dbReference>
<dbReference type="Gene3D" id="3.40.50.720">
    <property type="entry name" value="NAD(P)-binding Rossmann-like Domain"/>
    <property type="match status" value="1"/>
</dbReference>
<keyword evidence="5" id="KW-1185">Reference proteome</keyword>
<protein>
    <submittedName>
        <fullName evidence="4">SDR family oxidoreductase</fullName>
    </submittedName>
</protein>
<proteinExistence type="inferred from homology"/>
<gene>
    <name evidence="4" type="ORF">CP980_22570</name>
</gene>
<evidence type="ECO:0000256" key="1">
    <source>
        <dbReference type="ARBA" id="ARBA00006484"/>
    </source>
</evidence>
<dbReference type="PANTHER" id="PTHR43669">
    <property type="entry name" value="5-KETO-D-GLUCONATE 5-REDUCTASE"/>
    <property type="match status" value="1"/>
</dbReference>
<evidence type="ECO:0000256" key="3">
    <source>
        <dbReference type="SAM" id="MobiDB-lite"/>
    </source>
</evidence>
<dbReference type="PRINTS" id="PR01397">
    <property type="entry name" value="DHBDHDRGNASE"/>
</dbReference>
<dbReference type="AlphaFoldDB" id="A0A5J6JQP5"/>
<dbReference type="InterPro" id="IPR003560">
    <property type="entry name" value="DHB_DH"/>
</dbReference>
<dbReference type="GO" id="GO:0008667">
    <property type="term" value="F:2,3-dihydro-2,3-dihydroxybenzoate dehydrogenase activity"/>
    <property type="evidence" value="ECO:0007669"/>
    <property type="project" value="InterPro"/>
</dbReference>
<keyword evidence="2" id="KW-0560">Oxidoreductase</keyword>
<dbReference type="Pfam" id="PF00106">
    <property type="entry name" value="adh_short"/>
    <property type="match status" value="1"/>
</dbReference>
<evidence type="ECO:0000313" key="4">
    <source>
        <dbReference type="EMBL" id="QEV50016.1"/>
    </source>
</evidence>
<dbReference type="InterPro" id="IPR002347">
    <property type="entry name" value="SDR_fam"/>
</dbReference>
<dbReference type="GO" id="GO:0019290">
    <property type="term" value="P:siderophore biosynthetic process"/>
    <property type="evidence" value="ECO:0007669"/>
    <property type="project" value="InterPro"/>
</dbReference>
<feature type="region of interest" description="Disordered" evidence="3">
    <location>
        <begin position="1"/>
        <end position="26"/>
    </location>
</feature>
<evidence type="ECO:0000256" key="2">
    <source>
        <dbReference type="ARBA" id="ARBA00023002"/>
    </source>
</evidence>
<accession>A0A5J6JQP5</accession>
<evidence type="ECO:0000313" key="5">
    <source>
        <dbReference type="Proteomes" id="UP000325563"/>
    </source>
</evidence>
<dbReference type="CDD" id="cd05233">
    <property type="entry name" value="SDR_c"/>
    <property type="match status" value="1"/>
</dbReference>
<dbReference type="SUPFAM" id="SSF51735">
    <property type="entry name" value="NAD(P)-binding Rossmann-fold domains"/>
    <property type="match status" value="1"/>
</dbReference>